<dbReference type="InterPro" id="IPR050707">
    <property type="entry name" value="HTH_MetabolicPath_Reg"/>
</dbReference>
<evidence type="ECO:0000256" key="2">
    <source>
        <dbReference type="ARBA" id="ARBA00023125"/>
    </source>
</evidence>
<feature type="domain" description="IclR-ED" evidence="5">
    <location>
        <begin position="70"/>
        <end position="250"/>
    </location>
</feature>
<evidence type="ECO:0000259" key="5">
    <source>
        <dbReference type="PROSITE" id="PS51078"/>
    </source>
</evidence>
<organism evidence="6 7">
    <name type="scientific">Streptomyces montanus</name>
    <dbReference type="NCBI Taxonomy" id="2580423"/>
    <lineage>
        <taxon>Bacteria</taxon>
        <taxon>Bacillati</taxon>
        <taxon>Actinomycetota</taxon>
        <taxon>Actinomycetes</taxon>
        <taxon>Kitasatosporales</taxon>
        <taxon>Streptomycetaceae</taxon>
        <taxon>Streptomyces</taxon>
    </lineage>
</organism>
<dbReference type="PANTHER" id="PTHR30136:SF24">
    <property type="entry name" value="HTH-TYPE TRANSCRIPTIONAL REPRESSOR ALLR"/>
    <property type="match status" value="1"/>
</dbReference>
<dbReference type="GO" id="GO:0003700">
    <property type="term" value="F:DNA-binding transcription factor activity"/>
    <property type="evidence" value="ECO:0007669"/>
    <property type="project" value="TreeGrafter"/>
</dbReference>
<dbReference type="EMBL" id="VBZC01000079">
    <property type="protein sequence ID" value="TLS40394.1"/>
    <property type="molecule type" value="Genomic_DNA"/>
</dbReference>
<dbReference type="Gene3D" id="1.10.10.10">
    <property type="entry name" value="Winged helix-like DNA-binding domain superfamily/Winged helix DNA-binding domain"/>
    <property type="match status" value="1"/>
</dbReference>
<dbReference type="RefSeq" id="WP_138050379.1">
    <property type="nucleotide sequence ID" value="NZ_VBZC01000079.1"/>
</dbReference>
<comment type="caution">
    <text evidence="6">The sequence shown here is derived from an EMBL/GenBank/DDBJ whole genome shotgun (WGS) entry which is preliminary data.</text>
</comment>
<dbReference type="SUPFAM" id="SSF55781">
    <property type="entry name" value="GAF domain-like"/>
    <property type="match status" value="1"/>
</dbReference>
<feature type="domain" description="HTH iclR-type" evidence="4">
    <location>
        <begin position="9"/>
        <end position="69"/>
    </location>
</feature>
<dbReference type="Proteomes" id="UP000305906">
    <property type="component" value="Unassembled WGS sequence"/>
</dbReference>
<dbReference type="AlphaFoldDB" id="A0A5R9FII1"/>
<keyword evidence="3" id="KW-0804">Transcription</keyword>
<dbReference type="PANTHER" id="PTHR30136">
    <property type="entry name" value="HELIX-TURN-HELIX TRANSCRIPTIONAL REGULATOR, ICLR FAMILY"/>
    <property type="match status" value="1"/>
</dbReference>
<gene>
    <name evidence="6" type="ORF">FE633_41700</name>
</gene>
<protein>
    <submittedName>
        <fullName evidence="6">IclR family transcriptional regulator</fullName>
    </submittedName>
</protein>
<keyword evidence="7" id="KW-1185">Reference proteome</keyword>
<dbReference type="InterPro" id="IPR036390">
    <property type="entry name" value="WH_DNA-bd_sf"/>
</dbReference>
<dbReference type="GO" id="GO:0045892">
    <property type="term" value="P:negative regulation of DNA-templated transcription"/>
    <property type="evidence" value="ECO:0007669"/>
    <property type="project" value="TreeGrafter"/>
</dbReference>
<reference evidence="6 7" key="1">
    <citation type="submission" date="2019-05" db="EMBL/GenBank/DDBJ databases">
        <title>Streptomyces sp. NEAU-C151, a novel actinomycete isolated from soil.</title>
        <authorList>
            <person name="Han L."/>
            <person name="Jiang H."/>
        </authorList>
    </citation>
    <scope>NUCLEOTIDE SEQUENCE [LARGE SCALE GENOMIC DNA]</scope>
    <source>
        <strain evidence="6 7">NEAU-C151</strain>
    </source>
</reference>
<dbReference type="InterPro" id="IPR029016">
    <property type="entry name" value="GAF-like_dom_sf"/>
</dbReference>
<keyword evidence="2" id="KW-0238">DNA-binding</keyword>
<dbReference type="Pfam" id="PF01614">
    <property type="entry name" value="IclR_C"/>
    <property type="match status" value="1"/>
</dbReference>
<keyword evidence="1" id="KW-0805">Transcription regulation</keyword>
<dbReference type="InterPro" id="IPR005471">
    <property type="entry name" value="Tscrpt_reg_IclR_N"/>
</dbReference>
<dbReference type="Pfam" id="PF09339">
    <property type="entry name" value="HTH_IclR"/>
    <property type="match status" value="1"/>
</dbReference>
<sequence>MAPTSASPMRSVDRALDVLGVLEDARHPLRLSDVARRAELHVATAQRILNVLVDRGYAAKEDSGYVAGPATVATAHAFLVNNRLSPVALPVLQELAATTGLTPTLFVRVGSARVPIARVEGRNPLRYQLPIGDKLPLHLGAGKALLAWLPEDERAACVAAAAPFTRASGEQITAEDLTAELRSVREDGFALAQGERVPDVTSVSAPILKGDTLLGALSIVGSSSDLPESDHPRIITEVRHAAEAIAARCP</sequence>
<dbReference type="InterPro" id="IPR036388">
    <property type="entry name" value="WH-like_DNA-bd_sf"/>
</dbReference>
<dbReference type="PROSITE" id="PS51077">
    <property type="entry name" value="HTH_ICLR"/>
    <property type="match status" value="1"/>
</dbReference>
<dbReference type="SMART" id="SM00346">
    <property type="entry name" value="HTH_ICLR"/>
    <property type="match status" value="1"/>
</dbReference>
<evidence type="ECO:0000313" key="6">
    <source>
        <dbReference type="EMBL" id="TLS40394.1"/>
    </source>
</evidence>
<dbReference type="PROSITE" id="PS51078">
    <property type="entry name" value="ICLR_ED"/>
    <property type="match status" value="1"/>
</dbReference>
<dbReference type="Gene3D" id="3.30.450.40">
    <property type="match status" value="1"/>
</dbReference>
<evidence type="ECO:0000313" key="7">
    <source>
        <dbReference type="Proteomes" id="UP000305906"/>
    </source>
</evidence>
<evidence type="ECO:0000259" key="4">
    <source>
        <dbReference type="PROSITE" id="PS51077"/>
    </source>
</evidence>
<dbReference type="SUPFAM" id="SSF46785">
    <property type="entry name" value="Winged helix' DNA-binding domain"/>
    <property type="match status" value="1"/>
</dbReference>
<evidence type="ECO:0000256" key="1">
    <source>
        <dbReference type="ARBA" id="ARBA00023015"/>
    </source>
</evidence>
<name>A0A5R9FII1_9ACTN</name>
<dbReference type="GO" id="GO:0003677">
    <property type="term" value="F:DNA binding"/>
    <property type="evidence" value="ECO:0007669"/>
    <property type="project" value="UniProtKB-KW"/>
</dbReference>
<accession>A0A5R9FII1</accession>
<proteinExistence type="predicted"/>
<evidence type="ECO:0000256" key="3">
    <source>
        <dbReference type="ARBA" id="ARBA00023163"/>
    </source>
</evidence>
<dbReference type="InterPro" id="IPR014757">
    <property type="entry name" value="Tscrpt_reg_IclR_C"/>
</dbReference>